<keyword evidence="10" id="KW-0805">Transcription regulation</keyword>
<comment type="catalytic activity">
    <reaction evidence="15">
        <text>a 5'-end (N(7)-methyl 5'-triphosphoguanosine)-ribonucleoside in snoRNA + S-adenosyl-L-methionine = a 5'-end (N(2),N(7)-dimethyl 5'-triphosphoguanosine)-ribonucleoside in snoRNA + S-adenosyl-L-homocysteine + H(+)</text>
        <dbReference type="Rhea" id="RHEA:78475"/>
        <dbReference type="Rhea" id="RHEA-COMP:19086"/>
        <dbReference type="Rhea" id="RHEA-COMP:19088"/>
        <dbReference type="ChEBI" id="CHEBI:15378"/>
        <dbReference type="ChEBI" id="CHEBI:57856"/>
        <dbReference type="ChEBI" id="CHEBI:59789"/>
        <dbReference type="ChEBI" id="CHEBI:156461"/>
        <dbReference type="ChEBI" id="CHEBI:172880"/>
    </reaction>
    <physiologicalReaction direction="left-to-right" evidence="15">
        <dbReference type="Rhea" id="RHEA:78476"/>
    </physiologicalReaction>
</comment>
<feature type="region of interest" description="Disordered" evidence="23">
    <location>
        <begin position="289"/>
        <end position="326"/>
    </location>
</feature>
<dbReference type="InterPro" id="IPR029063">
    <property type="entry name" value="SAM-dependent_MTases_sf"/>
</dbReference>
<evidence type="ECO:0000256" key="16">
    <source>
        <dbReference type="ARBA" id="ARBA00048763"/>
    </source>
</evidence>
<comment type="catalytic activity">
    <reaction evidence="14">
        <text>a 5'-end (N(2),N(7)-dimethyl 5'-triphosphoguanosine)-ribonucleoside in snoRNA + S-adenosyl-L-methionine = a 5'-end (N(2),N(2),N(7)-trimethyl 5'-triphosphoguanosine)-ribonucleoside in snoRNA + S-adenosyl-L-homocysteine + H(+)</text>
        <dbReference type="Rhea" id="RHEA:78507"/>
        <dbReference type="Rhea" id="RHEA-COMP:19088"/>
        <dbReference type="Rhea" id="RHEA-COMP:19090"/>
        <dbReference type="ChEBI" id="CHEBI:15378"/>
        <dbReference type="ChEBI" id="CHEBI:57856"/>
        <dbReference type="ChEBI" id="CHEBI:59789"/>
        <dbReference type="ChEBI" id="CHEBI:167623"/>
        <dbReference type="ChEBI" id="CHEBI:172880"/>
    </reaction>
    <physiologicalReaction direction="left-to-right" evidence="14">
        <dbReference type="Rhea" id="RHEA:78508"/>
    </physiologicalReaction>
</comment>
<keyword evidence="7" id="KW-0489">Methyltransferase</keyword>
<evidence type="ECO:0000256" key="18">
    <source>
        <dbReference type="ARBA" id="ARBA00049790"/>
    </source>
</evidence>
<feature type="compositionally biased region" description="Polar residues" evidence="23">
    <location>
        <begin position="299"/>
        <end position="323"/>
    </location>
</feature>
<dbReference type="PANTHER" id="PTHR14741:SF32">
    <property type="entry name" value="TRIMETHYLGUANOSINE SYNTHASE"/>
    <property type="match status" value="1"/>
</dbReference>
<name>A0A1I7UYB6_9PELO</name>
<reference evidence="25" key="1">
    <citation type="submission" date="2016-11" db="UniProtKB">
        <authorList>
            <consortium name="WormBaseParasite"/>
        </authorList>
    </citation>
    <scope>IDENTIFICATION</scope>
</reference>
<evidence type="ECO:0000256" key="7">
    <source>
        <dbReference type="ARBA" id="ARBA00022603"/>
    </source>
</evidence>
<comment type="catalytic activity">
    <reaction evidence="16">
        <text>a 5'-end (N(2),N(7)-dimethyl 5'-triphosphoguanosine)-ribonucleoside in snRNA + S-adenosyl-L-methionine = a 5'-end (N(2),N(2),N(7)-trimethyl 5'-triphosphoguanosine)-ribonucleoside in snRNA + S-adenosyl-L-homocysteine + H(+)</text>
        <dbReference type="Rhea" id="RHEA:78479"/>
        <dbReference type="Rhea" id="RHEA-COMP:19087"/>
        <dbReference type="Rhea" id="RHEA-COMP:19089"/>
        <dbReference type="ChEBI" id="CHEBI:15378"/>
        <dbReference type="ChEBI" id="CHEBI:57856"/>
        <dbReference type="ChEBI" id="CHEBI:59789"/>
        <dbReference type="ChEBI" id="CHEBI:167623"/>
        <dbReference type="ChEBI" id="CHEBI:172880"/>
    </reaction>
    <physiologicalReaction direction="left-to-right" evidence="16">
        <dbReference type="Rhea" id="RHEA:78480"/>
    </physiologicalReaction>
</comment>
<dbReference type="WBParaSite" id="Csp11.Scaffold630.g20562.t1">
    <property type="protein sequence ID" value="Csp11.Scaffold630.g20562.t1"/>
    <property type="gene ID" value="Csp11.Scaffold630.g20562"/>
</dbReference>
<evidence type="ECO:0000256" key="9">
    <source>
        <dbReference type="ARBA" id="ARBA00022691"/>
    </source>
</evidence>
<dbReference type="STRING" id="1561998.A0A1I7UYB6"/>
<keyword evidence="12" id="KW-0539">Nucleus</keyword>
<evidence type="ECO:0000313" key="25">
    <source>
        <dbReference type="WBParaSite" id="Csp11.Scaffold630.g20562.t1"/>
    </source>
</evidence>
<dbReference type="CDD" id="cd02440">
    <property type="entry name" value="AdoMet_MTases"/>
    <property type="match status" value="1"/>
</dbReference>
<evidence type="ECO:0000256" key="2">
    <source>
        <dbReference type="ARBA" id="ARBA00004496"/>
    </source>
</evidence>
<comment type="function">
    <text evidence="19">Catalyzes the 2 serial methylation steps for the conversion of the 7-monomethylguanosine (m(7)G) caps of snRNAs and snoRNAs to a 2,2,7-trimethylguanosine (m(2,2,7)G) cap structure. The enzyme is specific for guanine, and N7 methylation must precede N2 methylation. Hypermethylation of the m7G cap of U snRNAs leads to their concentration in nuclear foci, their colocalization with coilin and the formation of canonical Cajal bodies (CBs). Plays a role in transcriptional regulation.</text>
</comment>
<dbReference type="AlphaFoldDB" id="A0A1I7UYB6"/>
<dbReference type="SUPFAM" id="SSF53335">
    <property type="entry name" value="S-adenosyl-L-methionine-dependent methyltransferases"/>
    <property type="match status" value="1"/>
</dbReference>
<dbReference type="Proteomes" id="UP000095282">
    <property type="component" value="Unplaced"/>
</dbReference>
<evidence type="ECO:0000256" key="1">
    <source>
        <dbReference type="ARBA" id="ARBA00004408"/>
    </source>
</evidence>
<evidence type="ECO:0000256" key="12">
    <source>
        <dbReference type="ARBA" id="ARBA00023242"/>
    </source>
</evidence>
<evidence type="ECO:0000256" key="8">
    <source>
        <dbReference type="ARBA" id="ARBA00022679"/>
    </source>
</evidence>
<keyword evidence="5" id="KW-0963">Cytoplasm</keyword>
<dbReference type="InterPro" id="IPR019012">
    <property type="entry name" value="RNA_cap_Gua-N2-MeTrfase"/>
</dbReference>
<evidence type="ECO:0000256" key="4">
    <source>
        <dbReference type="ARBA" id="ARBA00018517"/>
    </source>
</evidence>
<protein>
    <recommendedName>
        <fullName evidence="4">Trimethylguanosine synthase</fullName>
    </recommendedName>
    <alternativeName>
        <fullName evidence="18">Cap-specific guanine-N(2) methyltransferase</fullName>
    </alternativeName>
    <alternativeName>
        <fullName evidence="21">Nuclear receptor coactivator 6-interacting protein</fullName>
    </alternativeName>
    <alternativeName>
        <fullName evidence="22">PRIP-interacting protein with methyltransferase motif</fullName>
    </alternativeName>
</protein>
<keyword evidence="8" id="KW-0808">Transferase</keyword>
<evidence type="ECO:0000256" key="14">
    <source>
        <dbReference type="ARBA" id="ARBA00047418"/>
    </source>
</evidence>
<keyword evidence="9" id="KW-0949">S-adenosyl-L-methionine</keyword>
<dbReference type="Gene3D" id="3.40.50.150">
    <property type="entry name" value="Vaccinia Virus protein VP39"/>
    <property type="match status" value="1"/>
</dbReference>
<evidence type="ECO:0000256" key="22">
    <source>
        <dbReference type="ARBA" id="ARBA00081504"/>
    </source>
</evidence>
<evidence type="ECO:0000256" key="3">
    <source>
        <dbReference type="ARBA" id="ARBA00004604"/>
    </source>
</evidence>
<evidence type="ECO:0000256" key="21">
    <source>
        <dbReference type="ARBA" id="ARBA00079339"/>
    </source>
</evidence>
<evidence type="ECO:0000256" key="19">
    <source>
        <dbReference type="ARBA" id="ARBA00057179"/>
    </source>
</evidence>
<evidence type="ECO:0000256" key="5">
    <source>
        <dbReference type="ARBA" id="ARBA00022490"/>
    </source>
</evidence>
<organism evidence="24 25">
    <name type="scientific">Caenorhabditis tropicalis</name>
    <dbReference type="NCBI Taxonomy" id="1561998"/>
    <lineage>
        <taxon>Eukaryota</taxon>
        <taxon>Metazoa</taxon>
        <taxon>Ecdysozoa</taxon>
        <taxon>Nematoda</taxon>
        <taxon>Chromadorea</taxon>
        <taxon>Rhabditida</taxon>
        <taxon>Rhabditina</taxon>
        <taxon>Rhabditomorpha</taxon>
        <taxon>Rhabditoidea</taxon>
        <taxon>Rhabditidae</taxon>
        <taxon>Peloderinae</taxon>
        <taxon>Caenorhabditis</taxon>
    </lineage>
</organism>
<evidence type="ECO:0000256" key="20">
    <source>
        <dbReference type="ARBA" id="ARBA00064494"/>
    </source>
</evidence>
<proteinExistence type="inferred from homology"/>
<comment type="similarity">
    <text evidence="13">Belongs to the methyltransferase superfamily. Trimethylguanosine synthase family.</text>
</comment>
<dbReference type="GO" id="GO:0005737">
    <property type="term" value="C:cytoplasm"/>
    <property type="evidence" value="ECO:0007669"/>
    <property type="project" value="UniProtKB-SubCell"/>
</dbReference>
<evidence type="ECO:0000256" key="13">
    <source>
        <dbReference type="ARBA" id="ARBA00025783"/>
    </source>
</evidence>
<evidence type="ECO:0000256" key="10">
    <source>
        <dbReference type="ARBA" id="ARBA00023015"/>
    </source>
</evidence>
<dbReference type="PANTHER" id="PTHR14741">
    <property type="entry name" value="S-ADENOSYLMETHIONINE-DEPENDENT METHYLTRANSFERASE RELATED"/>
    <property type="match status" value="1"/>
</dbReference>
<evidence type="ECO:0000256" key="23">
    <source>
        <dbReference type="SAM" id="MobiDB-lite"/>
    </source>
</evidence>
<dbReference type="FunFam" id="3.40.50.150:FF:000066">
    <property type="entry name" value="Trimethylguanosine synthase 1"/>
    <property type="match status" value="1"/>
</dbReference>
<accession>A0A1I7UYB6</accession>
<dbReference type="GO" id="GO:0005730">
    <property type="term" value="C:nucleolus"/>
    <property type="evidence" value="ECO:0007669"/>
    <property type="project" value="UniProtKB-SubCell"/>
</dbReference>
<dbReference type="Pfam" id="PF09445">
    <property type="entry name" value="Methyltransf_15"/>
    <property type="match status" value="1"/>
</dbReference>
<dbReference type="eggNOG" id="KOG2730">
    <property type="taxonomic scope" value="Eukaryota"/>
</dbReference>
<dbReference type="GO" id="GO:0071164">
    <property type="term" value="F:RNA cap trimethylguanosine synthase activity"/>
    <property type="evidence" value="ECO:0007669"/>
    <property type="project" value="TreeGrafter"/>
</dbReference>
<sequence length="573" mass="66267">MSSSTESVLDEQGDYQWPWCQMGHFGINFIQSDDSKAYVEGDLTRAYIKDYDLLKASKRPKPEETEELIQTDLSEMSLKEDETEALGEASDKLLDEKDRAFEVLPKWSSDKRKGKKKKGKGRYNYHSFKEYWDVSCFWLTQLTWLNDFGEQMTEDNRKELTKQCDEMKPIYPIDHHENLLENSDYQNVTKKMIETNPEATFEEIYAEHCSIIKKQSEIDYHIFQTKEVTRRCKDMISRVKRLGYAPGFEETQFPAFYNLEDHSKIREKPVIKEIRYTIDEAYAKKFCGADPRDEKTDESTASTSDINIQQESSSQNNITNDNPSEIRFNFNPETEQHLIASNAEKLYANDPEISKYYWQRYRLFSRLDEGIIMDREGWFSVTPEAIAEHIADRVVRHNVSVVVDAFTGVGGNAIQFALRGAHVIAIDMDPVRLKCARENARVYGVEDYIDFICADFFDVAATWTMDKKMAPKVDAVFLSPPWGGPSYLKAKEFDLETGCCPNGVDIFDVSLKISPNIAYFLPRNTKVSQLTELAIKAKSRMEIEQSSLNSKIKTITVYYGKLAYREKSQKEEN</sequence>
<evidence type="ECO:0000256" key="11">
    <source>
        <dbReference type="ARBA" id="ARBA00023163"/>
    </source>
</evidence>
<evidence type="ECO:0000256" key="15">
    <source>
        <dbReference type="ARBA" id="ARBA00048740"/>
    </source>
</evidence>
<keyword evidence="11" id="KW-0804">Transcription</keyword>
<evidence type="ECO:0000256" key="17">
    <source>
        <dbReference type="ARBA" id="ARBA00049075"/>
    </source>
</evidence>
<keyword evidence="6" id="KW-0597">Phosphoprotein</keyword>
<evidence type="ECO:0000256" key="6">
    <source>
        <dbReference type="ARBA" id="ARBA00022553"/>
    </source>
</evidence>
<evidence type="ECO:0000313" key="24">
    <source>
        <dbReference type="Proteomes" id="UP000095282"/>
    </source>
</evidence>
<comment type="catalytic activity">
    <reaction evidence="17">
        <text>a 5'-end (N(7)-methyl 5'-triphosphoguanosine)-ribonucleoside in snRNA + S-adenosyl-L-methionine = a 5'-end (N(2),N(7)-dimethyl 5'-triphosphoguanosine)-ribonucleoside in snRNA + S-adenosyl-L-homocysteine + H(+)</text>
        <dbReference type="Rhea" id="RHEA:78471"/>
        <dbReference type="Rhea" id="RHEA-COMP:19085"/>
        <dbReference type="Rhea" id="RHEA-COMP:19087"/>
        <dbReference type="ChEBI" id="CHEBI:15378"/>
        <dbReference type="ChEBI" id="CHEBI:57856"/>
        <dbReference type="ChEBI" id="CHEBI:59789"/>
        <dbReference type="ChEBI" id="CHEBI:156461"/>
        <dbReference type="ChEBI" id="CHEBI:172880"/>
    </reaction>
    <physiologicalReaction direction="left-to-right" evidence="17">
        <dbReference type="Rhea" id="RHEA:78472"/>
    </physiologicalReaction>
</comment>
<keyword evidence="24" id="KW-1185">Reference proteome</keyword>
<comment type="subcellular location">
    <subcellularLocation>
        <location evidence="2">Cytoplasm</location>
    </subcellularLocation>
    <subcellularLocation>
        <location evidence="1">Nucleus</location>
        <location evidence="1">Cajal body</location>
    </subcellularLocation>
    <subcellularLocation>
        <location evidence="3">Nucleus</location>
        <location evidence="3">Nucleolus</location>
    </subcellularLocation>
</comment>
<dbReference type="GO" id="GO:0015030">
    <property type="term" value="C:Cajal body"/>
    <property type="evidence" value="ECO:0007669"/>
    <property type="project" value="UniProtKB-SubCell"/>
</dbReference>
<comment type="subunit">
    <text evidence="20">May form homooligomers. Interacts with CREBBP/CBP, EED/WAIT1, EP300/P300, NCOA6/PRIP, PPARBP/PBP and SMN.</text>
</comment>